<dbReference type="InterPro" id="IPR036637">
    <property type="entry name" value="Phosphohistidine_dom_sf"/>
</dbReference>
<evidence type="ECO:0000256" key="4">
    <source>
        <dbReference type="ARBA" id="ARBA00007837"/>
    </source>
</evidence>
<dbReference type="InterPro" id="IPR000121">
    <property type="entry name" value="PEP_util_C"/>
</dbReference>
<dbReference type="STRING" id="927083.DB32_006869"/>
<evidence type="ECO:0000256" key="7">
    <source>
        <dbReference type="ARBA" id="ARBA00022679"/>
    </source>
</evidence>
<dbReference type="GO" id="GO:0046872">
    <property type="term" value="F:metal ion binding"/>
    <property type="evidence" value="ECO:0007669"/>
    <property type="project" value="UniProtKB-KW"/>
</dbReference>
<accession>A0A0F6YKY5</accession>
<evidence type="ECO:0000256" key="3">
    <source>
        <dbReference type="ARBA" id="ARBA00004742"/>
    </source>
</evidence>
<dbReference type="Pfam" id="PF01326">
    <property type="entry name" value="PPDK_N"/>
    <property type="match status" value="1"/>
</dbReference>
<dbReference type="Gene3D" id="3.50.30.10">
    <property type="entry name" value="Phosphohistidine domain"/>
    <property type="match status" value="1"/>
</dbReference>
<dbReference type="KEGG" id="samy:DB32_006869"/>
<feature type="domain" description="PEP-utilising enzyme mobile" evidence="16">
    <location>
        <begin position="470"/>
        <end position="540"/>
    </location>
</feature>
<dbReference type="NCBIfam" id="NF005057">
    <property type="entry name" value="PRK06464.1"/>
    <property type="match status" value="1"/>
</dbReference>
<dbReference type="Pfam" id="PF02896">
    <property type="entry name" value="PEP-utilizers_C"/>
    <property type="match status" value="1"/>
</dbReference>
<evidence type="ECO:0000256" key="12">
    <source>
        <dbReference type="ARBA" id="ARBA00022842"/>
    </source>
</evidence>
<keyword evidence="7" id="KW-0808">Transferase</keyword>
<comment type="pathway">
    <text evidence="3">Carbohydrate biosynthesis; gluconeogenesis.</text>
</comment>
<evidence type="ECO:0000256" key="15">
    <source>
        <dbReference type="SAM" id="MobiDB-lite"/>
    </source>
</evidence>
<evidence type="ECO:0000256" key="5">
    <source>
        <dbReference type="ARBA" id="ARBA00011996"/>
    </source>
</evidence>
<evidence type="ECO:0000256" key="13">
    <source>
        <dbReference type="ARBA" id="ARBA00033470"/>
    </source>
</evidence>
<keyword evidence="11" id="KW-0067">ATP-binding</keyword>
<evidence type="ECO:0000256" key="9">
    <source>
        <dbReference type="ARBA" id="ARBA00022741"/>
    </source>
</evidence>
<comment type="cofactor">
    <cofactor evidence="1">
        <name>Mg(2+)</name>
        <dbReference type="ChEBI" id="CHEBI:18420"/>
    </cofactor>
</comment>
<evidence type="ECO:0000259" key="18">
    <source>
        <dbReference type="Pfam" id="PF02896"/>
    </source>
</evidence>
<name>A0A0F6YKY5_9BACT</name>
<dbReference type="SUPFAM" id="SSF51621">
    <property type="entry name" value="Phosphoenolpyruvate/pyruvate domain"/>
    <property type="match status" value="1"/>
</dbReference>
<dbReference type="InterPro" id="IPR006319">
    <property type="entry name" value="PEP_synth"/>
</dbReference>
<dbReference type="SUPFAM" id="SSF56059">
    <property type="entry name" value="Glutathione synthetase ATP-binding domain-like"/>
    <property type="match status" value="1"/>
</dbReference>
<feature type="domain" description="PEP-utilising enzyme C-terminal" evidence="18">
    <location>
        <begin position="600"/>
        <end position="885"/>
    </location>
</feature>
<evidence type="ECO:0000256" key="10">
    <source>
        <dbReference type="ARBA" id="ARBA00022777"/>
    </source>
</evidence>
<dbReference type="PANTHER" id="PTHR43030">
    <property type="entry name" value="PHOSPHOENOLPYRUVATE SYNTHASE"/>
    <property type="match status" value="1"/>
</dbReference>
<dbReference type="NCBIfam" id="TIGR01418">
    <property type="entry name" value="PEP_synth"/>
    <property type="match status" value="1"/>
</dbReference>
<dbReference type="InterPro" id="IPR015813">
    <property type="entry name" value="Pyrv/PenolPyrv_kinase-like_dom"/>
</dbReference>
<comment type="catalytic activity">
    <reaction evidence="14">
        <text>pyruvate + ATP + H2O = phosphoenolpyruvate + AMP + phosphate + 2 H(+)</text>
        <dbReference type="Rhea" id="RHEA:11364"/>
        <dbReference type="ChEBI" id="CHEBI:15361"/>
        <dbReference type="ChEBI" id="CHEBI:15377"/>
        <dbReference type="ChEBI" id="CHEBI:15378"/>
        <dbReference type="ChEBI" id="CHEBI:30616"/>
        <dbReference type="ChEBI" id="CHEBI:43474"/>
        <dbReference type="ChEBI" id="CHEBI:58702"/>
        <dbReference type="ChEBI" id="CHEBI:456215"/>
        <dbReference type="EC" id="2.7.9.2"/>
    </reaction>
</comment>
<keyword evidence="20" id="KW-1185">Reference proteome</keyword>
<evidence type="ECO:0000256" key="2">
    <source>
        <dbReference type="ARBA" id="ARBA00002988"/>
    </source>
</evidence>
<comment type="similarity">
    <text evidence="4">Belongs to the PEP-utilizing enzyme family.</text>
</comment>
<dbReference type="GO" id="GO:0008986">
    <property type="term" value="F:pyruvate, water dikinase activity"/>
    <property type="evidence" value="ECO:0007669"/>
    <property type="project" value="UniProtKB-EC"/>
</dbReference>
<evidence type="ECO:0000256" key="14">
    <source>
        <dbReference type="ARBA" id="ARBA00047700"/>
    </source>
</evidence>
<feature type="domain" description="Pyruvate phosphate dikinase AMP/ATP-binding" evidence="17">
    <location>
        <begin position="133"/>
        <end position="434"/>
    </location>
</feature>
<keyword evidence="10" id="KW-0418">Kinase</keyword>
<keyword evidence="8" id="KW-0479">Metal-binding</keyword>
<keyword evidence="19" id="KW-0670">Pyruvate</keyword>
<comment type="function">
    <text evidence="2">Catalyzes the phosphorylation of pyruvate to phosphoenolpyruvate.</text>
</comment>
<dbReference type="InterPro" id="IPR023151">
    <property type="entry name" value="PEP_util_CS"/>
</dbReference>
<dbReference type="Gene3D" id="3.30.470.20">
    <property type="entry name" value="ATP-grasp fold, B domain"/>
    <property type="match status" value="1"/>
</dbReference>
<dbReference type="EMBL" id="CP011125">
    <property type="protein sequence ID" value="AKF09720.1"/>
    <property type="molecule type" value="Genomic_DNA"/>
</dbReference>
<dbReference type="InterPro" id="IPR002192">
    <property type="entry name" value="PPDK_AMP/ATP-bd"/>
</dbReference>
<proteinExistence type="inferred from homology"/>
<dbReference type="PROSITE" id="PS00742">
    <property type="entry name" value="PEP_ENZYMES_2"/>
    <property type="match status" value="1"/>
</dbReference>
<evidence type="ECO:0000313" key="20">
    <source>
        <dbReference type="Proteomes" id="UP000034883"/>
    </source>
</evidence>
<organism evidence="19 20">
    <name type="scientific">Sandaracinus amylolyticus</name>
    <dbReference type="NCBI Taxonomy" id="927083"/>
    <lineage>
        <taxon>Bacteria</taxon>
        <taxon>Pseudomonadati</taxon>
        <taxon>Myxococcota</taxon>
        <taxon>Polyangia</taxon>
        <taxon>Polyangiales</taxon>
        <taxon>Sandaracinaceae</taxon>
        <taxon>Sandaracinus</taxon>
    </lineage>
</organism>
<dbReference type="AlphaFoldDB" id="A0A0F6YKY5"/>
<dbReference type="EC" id="2.7.9.2" evidence="5"/>
<evidence type="ECO:0000313" key="19">
    <source>
        <dbReference type="EMBL" id="AKF09720.1"/>
    </source>
</evidence>
<dbReference type="InterPro" id="IPR008279">
    <property type="entry name" value="PEP-util_enz_mobile_dom"/>
</dbReference>
<feature type="compositionally biased region" description="Basic and acidic residues" evidence="15">
    <location>
        <begin position="92"/>
        <end position="117"/>
    </location>
</feature>
<dbReference type="InterPro" id="IPR040442">
    <property type="entry name" value="Pyrv_kinase-like_dom_sf"/>
</dbReference>
<dbReference type="Gene3D" id="3.30.1490.20">
    <property type="entry name" value="ATP-grasp fold, A domain"/>
    <property type="match status" value="1"/>
</dbReference>
<evidence type="ECO:0000256" key="8">
    <source>
        <dbReference type="ARBA" id="ARBA00022723"/>
    </source>
</evidence>
<dbReference type="Pfam" id="PF00391">
    <property type="entry name" value="PEP-utilizers"/>
    <property type="match status" value="1"/>
</dbReference>
<evidence type="ECO:0000256" key="6">
    <source>
        <dbReference type="ARBA" id="ARBA00021623"/>
    </source>
</evidence>
<dbReference type="InterPro" id="IPR013815">
    <property type="entry name" value="ATP_grasp_subdomain_1"/>
</dbReference>
<sequence>MHASSSTTVPSGARAVTRVMRSSLQDAAIESGASGPCATAGAAVPRIAIASRRACIGATTAPRVHRIPDRAATNRVMHGQDDHNRGSRHRDGRAYVDRMREPEVERREDGERRREQDEAVRDIARLRVGDVRVAGGKGANLGELRAAGVDVPHGFVVTAQAYLDAMSRAGVRRALIERMKTVDADDSAALAAGSDEARAMIAKAGVPDALRAAIVRAYRSLGDPTTRVAVRSSATMEDSAGTSFAGMNETFTGVAGDAAVVDAVQRCWQSLWGRRVVAYRAAQGLTEEPAIAVVVQRLVESERAGVMFTADPSTGERGHVVIEASWGLGEAVVSGMVEPDTYVVDKSSGAILSARVGTKALEIVANVRREVEPERARRRALDDAELKALATLGARIEQHYGKPQDIEWAIAGGRIWIVQSRPITALEHAHPTAANRTSGAPLLRGLGASPGRRSGRVRVLASAEQGHLLEKGEILVATMTSPDWMLALRRAGAIVTDAGGMTCHAAIVSRELRIPCVVGTRDATRFLRDGEVVTVDGNAGRVLAGEIVGPSAIATPGAHEPVVEAGPTPMSPFARAGATPDRMVSARGELFAVAAIEPLATSVYVNVHSPEGIEEIAAGPVDGVGLLRAESMLAEALEGAHPRTLIEEGRAREVVARMSESVLRIARAFGSRPVVYRTYDFRTNEFRALRGGKDWEPHEENPMIGYRGAFRYVKDASIFGLELDVLAQVREQQPNVHVMIPFVRTTWELEAVLERIAKHALGRERGLKKWVMAEVPSVVFRIPEYAKLGIDGVSIGSNDLTQLVLGVDRDSAVCAELFDERDEAVLDTIRRIVEAARASRLTSSLCGQAPTTYPEYASHLVRFGIDSISVSPDALFAARAAIGRAERKMLLDATRR</sequence>
<evidence type="ECO:0000259" key="17">
    <source>
        <dbReference type="Pfam" id="PF01326"/>
    </source>
</evidence>
<keyword evidence="12" id="KW-0460">Magnesium</keyword>
<feature type="region of interest" description="Disordered" evidence="15">
    <location>
        <begin position="76"/>
        <end position="117"/>
    </location>
</feature>
<dbReference type="InterPro" id="IPR018274">
    <property type="entry name" value="PEP_util_AS"/>
</dbReference>
<dbReference type="PANTHER" id="PTHR43030:SF1">
    <property type="entry name" value="PHOSPHOENOLPYRUVATE SYNTHASE"/>
    <property type="match status" value="1"/>
</dbReference>
<dbReference type="UniPathway" id="UPA00138"/>
<evidence type="ECO:0000259" key="16">
    <source>
        <dbReference type="Pfam" id="PF00391"/>
    </source>
</evidence>
<dbReference type="SUPFAM" id="SSF52009">
    <property type="entry name" value="Phosphohistidine domain"/>
    <property type="match status" value="1"/>
</dbReference>
<protein>
    <recommendedName>
        <fullName evidence="6">Phosphoenolpyruvate synthase</fullName>
        <ecNumber evidence="5">2.7.9.2</ecNumber>
    </recommendedName>
    <alternativeName>
        <fullName evidence="13">Pyruvate, water dikinase</fullName>
    </alternativeName>
</protein>
<dbReference type="GO" id="GO:0005524">
    <property type="term" value="F:ATP binding"/>
    <property type="evidence" value="ECO:0007669"/>
    <property type="project" value="UniProtKB-KW"/>
</dbReference>
<gene>
    <name evidence="19" type="ORF">DB32_006869</name>
</gene>
<dbReference type="PROSITE" id="PS00370">
    <property type="entry name" value="PEP_ENZYMES_PHOS_SITE"/>
    <property type="match status" value="1"/>
</dbReference>
<evidence type="ECO:0000256" key="1">
    <source>
        <dbReference type="ARBA" id="ARBA00001946"/>
    </source>
</evidence>
<dbReference type="Proteomes" id="UP000034883">
    <property type="component" value="Chromosome"/>
</dbReference>
<keyword evidence="9" id="KW-0547">Nucleotide-binding</keyword>
<reference evidence="19 20" key="1">
    <citation type="submission" date="2015-03" db="EMBL/GenBank/DDBJ databases">
        <title>Genome assembly of Sandaracinus amylolyticus DSM 53668.</title>
        <authorList>
            <person name="Sharma G."/>
            <person name="Subramanian S."/>
        </authorList>
    </citation>
    <scope>NUCLEOTIDE SEQUENCE [LARGE SCALE GENOMIC DNA]</scope>
    <source>
        <strain evidence="19 20">DSM 53668</strain>
    </source>
</reference>
<dbReference type="GO" id="GO:0006094">
    <property type="term" value="P:gluconeogenesis"/>
    <property type="evidence" value="ECO:0007669"/>
    <property type="project" value="UniProtKB-UniPathway"/>
</dbReference>
<dbReference type="Gene3D" id="3.20.20.60">
    <property type="entry name" value="Phosphoenolpyruvate-binding domains"/>
    <property type="match status" value="1"/>
</dbReference>
<evidence type="ECO:0000256" key="11">
    <source>
        <dbReference type="ARBA" id="ARBA00022840"/>
    </source>
</evidence>